<protein>
    <submittedName>
        <fullName evidence="3">Excreted/secreted protein 78</fullName>
    </submittedName>
</protein>
<keyword evidence="2" id="KW-0472">Membrane</keyword>
<keyword evidence="2" id="KW-1133">Transmembrane helix</keyword>
<name>Q1X7K1_LEIMA</name>
<reference evidence="3" key="1">
    <citation type="journal article" date="2006" name="Parasitology">
        <title>Approaches for the identification of potential excreted/secreted proteins of Leishmania major parasites.</title>
        <authorList>
            <person name="Chenik M."/>
            <person name="Lakhal S."/>
            <person name="Ben Khalef N."/>
            <person name="Zribi L."/>
            <person name="Louzir H."/>
            <person name="Dellagi K."/>
        </authorList>
    </citation>
    <scope>NUCLEOTIDE SEQUENCE</scope>
</reference>
<feature type="region of interest" description="Disordered" evidence="1">
    <location>
        <begin position="118"/>
        <end position="138"/>
    </location>
</feature>
<feature type="compositionally biased region" description="Basic and acidic residues" evidence="1">
    <location>
        <begin position="118"/>
        <end position="137"/>
    </location>
</feature>
<dbReference type="EMBL" id="AY973968">
    <property type="protein sequence ID" value="AAY42348.1"/>
    <property type="molecule type" value="mRNA"/>
</dbReference>
<organism evidence="3">
    <name type="scientific">Leishmania major</name>
    <dbReference type="NCBI Taxonomy" id="5664"/>
    <lineage>
        <taxon>Eukaryota</taxon>
        <taxon>Discoba</taxon>
        <taxon>Euglenozoa</taxon>
        <taxon>Kinetoplastea</taxon>
        <taxon>Metakinetoplastina</taxon>
        <taxon>Trypanosomatida</taxon>
        <taxon>Trypanosomatidae</taxon>
        <taxon>Leishmaniinae</taxon>
        <taxon>Leishmania</taxon>
    </lineage>
</organism>
<evidence type="ECO:0000256" key="2">
    <source>
        <dbReference type="SAM" id="Phobius"/>
    </source>
</evidence>
<dbReference type="AlphaFoldDB" id="Q1X7K1"/>
<feature type="transmembrane region" description="Helical" evidence="2">
    <location>
        <begin position="16"/>
        <end position="38"/>
    </location>
</feature>
<accession>Q1X7K1</accession>
<evidence type="ECO:0000313" key="3">
    <source>
        <dbReference type="EMBL" id="AAY42348.1"/>
    </source>
</evidence>
<evidence type="ECO:0000256" key="1">
    <source>
        <dbReference type="SAM" id="MobiDB-lite"/>
    </source>
</evidence>
<keyword evidence="2" id="KW-0812">Transmembrane</keyword>
<proteinExistence type="evidence at transcript level"/>
<sequence length="174" mass="19486">MCIGHTRTHTHTRARLWVSAIMASLQFSAFLLLPPFFFHRAPCRASTTLTVFHTSTQLLRYPITCKTRVRTAHNTRFMEVFGMLVQSCTSIPAHVRQHCRGVQLPWIPPVVSVLTHSVEDGSSSKDEKRLKAEEPHGTHAVMRACREDRMLQTNSLALLPRPASECASAPLGSN</sequence>